<gene>
    <name evidence="1" type="ORF">AVL55_00685</name>
</gene>
<dbReference type="Proteomes" id="UP000063991">
    <property type="component" value="Chromosome"/>
</dbReference>
<sequence>MIDEKQKVRFLDACSEQLIALYTASKNGKKVDAEKYRVQGFMHAGELLGIITNEQGKALIADLHVQVFGETIDERATRKRKLNALKESDPDAYIEIPAIERR</sequence>
<organism evidence="1 2">
    <name type="scientific">Alteromonas macleodii</name>
    <name type="common">Pseudoalteromonas macleodii</name>
    <dbReference type="NCBI Taxonomy" id="28108"/>
    <lineage>
        <taxon>Bacteria</taxon>
        <taxon>Pseudomonadati</taxon>
        <taxon>Pseudomonadota</taxon>
        <taxon>Gammaproteobacteria</taxon>
        <taxon>Alteromonadales</taxon>
        <taxon>Alteromonadaceae</taxon>
        <taxon>Alteromonas/Salinimonas group</taxon>
        <taxon>Alteromonas</taxon>
    </lineage>
</organism>
<reference evidence="1 2" key="1">
    <citation type="submission" date="2015-12" db="EMBL/GenBank/DDBJ databases">
        <authorList>
            <person name="Shamseldin A."/>
            <person name="Moawad H."/>
            <person name="Abd El-Rahim W.M."/>
            <person name="Sadowsky M.J."/>
        </authorList>
    </citation>
    <scope>NUCLEOTIDE SEQUENCE [LARGE SCALE GENOMIC DNA]</scope>
    <source>
        <strain evidence="1 2">D7</strain>
    </source>
</reference>
<accession>A0A126PV22</accession>
<name>A0A126PV22_ALTMA</name>
<dbReference type="AlphaFoldDB" id="A0A126PV22"/>
<evidence type="ECO:0000313" key="2">
    <source>
        <dbReference type="Proteomes" id="UP000063991"/>
    </source>
</evidence>
<dbReference type="OrthoDB" id="6888544at2"/>
<protein>
    <submittedName>
        <fullName evidence="1">Uncharacterized protein</fullName>
    </submittedName>
</protein>
<proteinExistence type="predicted"/>
<dbReference type="EMBL" id="CP014323">
    <property type="protein sequence ID" value="AMJ96822.1"/>
    <property type="molecule type" value="Genomic_DNA"/>
</dbReference>
<dbReference type="RefSeq" id="WP_061093934.1">
    <property type="nucleotide sequence ID" value="NZ_CP014323.1"/>
</dbReference>
<evidence type="ECO:0000313" key="1">
    <source>
        <dbReference type="EMBL" id="AMJ96822.1"/>
    </source>
</evidence>